<keyword evidence="4" id="KW-1185">Reference proteome</keyword>
<sequence>MDCFESQGECIRHIREIVDKTCKYYKYLDRYCYFSIDHINWLFWFLVAISITSFVAVVTYCACYCSKKKFRYQPDGYVPLSKVEQPARNYQLYITQQPETESQYTKENNVLPDISLIQKPKVRYIHPDLLSNQIQSQFYLKSQLYSQLDK</sequence>
<dbReference type="EMBL" id="CAXDID020000240">
    <property type="protein sequence ID" value="CAL6062562.1"/>
    <property type="molecule type" value="Genomic_DNA"/>
</dbReference>
<reference evidence="2" key="1">
    <citation type="submission" date="2023-06" db="EMBL/GenBank/DDBJ databases">
        <authorList>
            <person name="Kurt Z."/>
        </authorList>
    </citation>
    <scope>NUCLEOTIDE SEQUENCE</scope>
</reference>
<evidence type="ECO:0000313" key="4">
    <source>
        <dbReference type="Proteomes" id="UP001642409"/>
    </source>
</evidence>
<reference evidence="3 4" key="2">
    <citation type="submission" date="2024-07" db="EMBL/GenBank/DDBJ databases">
        <authorList>
            <person name="Akdeniz Z."/>
        </authorList>
    </citation>
    <scope>NUCLEOTIDE SEQUENCE [LARGE SCALE GENOMIC DNA]</scope>
</reference>
<comment type="caution">
    <text evidence="2">The sequence shown here is derived from an EMBL/GenBank/DDBJ whole genome shotgun (WGS) entry which is preliminary data.</text>
</comment>
<keyword evidence="1" id="KW-1133">Transmembrane helix</keyword>
<keyword evidence="1" id="KW-0812">Transmembrane</keyword>
<name>A0AA86RI88_9EUKA</name>
<dbReference type="AlphaFoldDB" id="A0AA86RI88"/>
<accession>A0AA86RI88</accession>
<evidence type="ECO:0000256" key="1">
    <source>
        <dbReference type="SAM" id="Phobius"/>
    </source>
</evidence>
<dbReference type="Proteomes" id="UP001642409">
    <property type="component" value="Unassembled WGS sequence"/>
</dbReference>
<protein>
    <submittedName>
        <fullName evidence="3">Hypothetical_protein</fullName>
    </submittedName>
</protein>
<gene>
    <name evidence="3" type="ORF">HINF_LOCUS50246</name>
    <name evidence="2" type="ORF">HINF_LOCUS55120</name>
</gene>
<evidence type="ECO:0000313" key="2">
    <source>
        <dbReference type="EMBL" id="CAI9967475.1"/>
    </source>
</evidence>
<evidence type="ECO:0000313" key="3">
    <source>
        <dbReference type="EMBL" id="CAL6062562.1"/>
    </source>
</evidence>
<dbReference type="EMBL" id="CATOUU010001024">
    <property type="protein sequence ID" value="CAI9967475.1"/>
    <property type="molecule type" value="Genomic_DNA"/>
</dbReference>
<proteinExistence type="predicted"/>
<keyword evidence="1" id="KW-0472">Membrane</keyword>
<organism evidence="2">
    <name type="scientific">Hexamita inflata</name>
    <dbReference type="NCBI Taxonomy" id="28002"/>
    <lineage>
        <taxon>Eukaryota</taxon>
        <taxon>Metamonada</taxon>
        <taxon>Diplomonadida</taxon>
        <taxon>Hexamitidae</taxon>
        <taxon>Hexamitinae</taxon>
        <taxon>Hexamita</taxon>
    </lineage>
</organism>
<feature type="transmembrane region" description="Helical" evidence="1">
    <location>
        <begin position="41"/>
        <end position="63"/>
    </location>
</feature>